<feature type="region of interest" description="Disordered" evidence="1">
    <location>
        <begin position="149"/>
        <end position="173"/>
    </location>
</feature>
<dbReference type="EMBL" id="CAXLJL010000478">
    <property type="protein sequence ID" value="CAL5138147.1"/>
    <property type="molecule type" value="Genomic_DNA"/>
</dbReference>
<dbReference type="AlphaFoldDB" id="A0AAV2TL32"/>
<dbReference type="Proteomes" id="UP001497525">
    <property type="component" value="Unassembled WGS sequence"/>
</dbReference>
<dbReference type="PANTHER" id="PTHR37404">
    <property type="entry name" value="HCG1796489"/>
    <property type="match status" value="1"/>
</dbReference>
<evidence type="ECO:0000313" key="2">
    <source>
        <dbReference type="EMBL" id="CAL5138147.1"/>
    </source>
</evidence>
<accession>A0AAV2TL32</accession>
<comment type="caution">
    <text evidence="2">The sequence shown here is derived from an EMBL/GenBank/DDBJ whole genome shotgun (WGS) entry which is preliminary data.</text>
</comment>
<proteinExistence type="predicted"/>
<reference evidence="2" key="1">
    <citation type="submission" date="2024-06" db="EMBL/GenBank/DDBJ databases">
        <authorList>
            <person name="Liu X."/>
            <person name="Lenzi L."/>
            <person name="Haldenby T S."/>
            <person name="Uol C."/>
        </authorList>
    </citation>
    <scope>NUCLEOTIDE SEQUENCE</scope>
</reference>
<sequence length="333" mass="38216">MQDLSEKHNVQLGLPTDDIFRTSYGVGHHWRSGFYFPDTNTLSKLSTETTCGLRPGDEITPKDHFETTNEKEFGPKHLSAELQNYRHAPPPPISQLNYINDFRSRYLTGGYHRPLSPSHQVSETHEAFQNIDGPSELWRPLSMQPFELSNHHEDGPSKKVIASTTNPPLGGRIHYPKDKEVLRYLDPYLTTTMKDHRYWTSEELKGYPKKDIATYQELEGYPKAWGFGLHSNPVPKEQAIRDTKPMRDTTVFKEATDHTRVRPVTFYVPHTGLKTLYQADFEAPSSVLSREDKICPVDTPFVLPDPDKRSTFSAPMMYQTEYSTIGQCERTLL</sequence>
<evidence type="ECO:0000256" key="1">
    <source>
        <dbReference type="SAM" id="MobiDB-lite"/>
    </source>
</evidence>
<dbReference type="PANTHER" id="PTHR37404:SF1">
    <property type="entry name" value="HCG1796489"/>
    <property type="match status" value="1"/>
</dbReference>
<dbReference type="InterPro" id="IPR053347">
    <property type="entry name" value="Axonemal_MT_stabilizer"/>
</dbReference>
<organism evidence="2 3">
    <name type="scientific">Calicophoron daubneyi</name>
    <name type="common">Rumen fluke</name>
    <name type="synonym">Paramphistomum daubneyi</name>
    <dbReference type="NCBI Taxonomy" id="300641"/>
    <lineage>
        <taxon>Eukaryota</taxon>
        <taxon>Metazoa</taxon>
        <taxon>Spiralia</taxon>
        <taxon>Lophotrochozoa</taxon>
        <taxon>Platyhelminthes</taxon>
        <taxon>Trematoda</taxon>
        <taxon>Digenea</taxon>
        <taxon>Plagiorchiida</taxon>
        <taxon>Pronocephalata</taxon>
        <taxon>Paramphistomoidea</taxon>
        <taxon>Paramphistomidae</taxon>
        <taxon>Calicophoron</taxon>
    </lineage>
</organism>
<evidence type="ECO:0000313" key="3">
    <source>
        <dbReference type="Proteomes" id="UP001497525"/>
    </source>
</evidence>
<gene>
    <name evidence="2" type="ORF">CDAUBV1_LOCUS12761</name>
</gene>
<protein>
    <submittedName>
        <fullName evidence="2">Uncharacterized protein</fullName>
    </submittedName>
</protein>
<name>A0AAV2TL32_CALDB</name>